<evidence type="ECO:0008006" key="3">
    <source>
        <dbReference type="Google" id="ProtNLM"/>
    </source>
</evidence>
<dbReference type="AlphaFoldDB" id="A0A4R8V8M8"/>
<organism evidence="1 2">
    <name type="scientific">Terrimesophilobacter mesophilus</name>
    <dbReference type="NCBI Taxonomy" id="433647"/>
    <lineage>
        <taxon>Bacteria</taxon>
        <taxon>Bacillati</taxon>
        <taxon>Actinomycetota</taxon>
        <taxon>Actinomycetes</taxon>
        <taxon>Micrococcales</taxon>
        <taxon>Microbacteriaceae</taxon>
        <taxon>Terrimesophilobacter</taxon>
    </lineage>
</organism>
<name>A0A4R8V8M8_9MICO</name>
<dbReference type="InterPro" id="IPR018729">
    <property type="entry name" value="DUF2269_transmembrane"/>
</dbReference>
<protein>
    <recommendedName>
        <fullName evidence="3">DUF2269 family protein</fullName>
    </recommendedName>
</protein>
<evidence type="ECO:0000313" key="1">
    <source>
        <dbReference type="EMBL" id="TFB79189.1"/>
    </source>
</evidence>
<sequence length="161" mass="17386">MYTTLIFLHLIGSFAFVLGHGASIAVAFRLRKETSRERIAALLDVSSWGITFMYIGLIVLVVAGIVLGFTTHAWGTWWLWVSIVLLVLLMGAMYGIASPYYKGIRALTGARIPKSAQAKAEAAVTEGLLETLPTSWRPTALALIGGVGLAVIIWLMVARPA</sequence>
<gene>
    <name evidence="1" type="ORF">E3N84_03435</name>
</gene>
<dbReference type="Proteomes" id="UP000298488">
    <property type="component" value="Unassembled WGS sequence"/>
</dbReference>
<dbReference type="EMBL" id="SOFI01000003">
    <property type="protein sequence ID" value="TFB79189.1"/>
    <property type="molecule type" value="Genomic_DNA"/>
</dbReference>
<keyword evidence="2" id="KW-1185">Reference proteome</keyword>
<proteinExistence type="predicted"/>
<evidence type="ECO:0000313" key="2">
    <source>
        <dbReference type="Proteomes" id="UP000298488"/>
    </source>
</evidence>
<comment type="caution">
    <text evidence="1">The sequence shown here is derived from an EMBL/GenBank/DDBJ whole genome shotgun (WGS) entry which is preliminary data.</text>
</comment>
<reference evidence="1 2" key="1">
    <citation type="submission" date="2019-03" db="EMBL/GenBank/DDBJ databases">
        <title>Genomics of glacier-inhabiting Cryobacterium strains.</title>
        <authorList>
            <person name="Liu Q."/>
            <person name="Xin Y.-H."/>
        </authorList>
    </citation>
    <scope>NUCLEOTIDE SEQUENCE [LARGE SCALE GENOMIC DNA]</scope>
    <source>
        <strain evidence="1 2">CGMCC 1.10440</strain>
    </source>
</reference>
<dbReference type="Pfam" id="PF10027">
    <property type="entry name" value="DUF2269"/>
    <property type="match status" value="1"/>
</dbReference>
<accession>A0A4R8V8M8</accession>
<dbReference type="RefSeq" id="WP_104095069.1">
    <property type="nucleotide sequence ID" value="NZ_JACHBP010000001.1"/>
</dbReference>